<dbReference type="GO" id="GO:0016628">
    <property type="term" value="F:oxidoreductase activity, acting on the CH-CH group of donors, NAD or NADP as acceptor"/>
    <property type="evidence" value="ECO:0007669"/>
    <property type="project" value="InterPro"/>
</dbReference>
<dbReference type="NCBIfam" id="TIGR02032">
    <property type="entry name" value="GG-red-SF"/>
    <property type="match status" value="1"/>
</dbReference>
<dbReference type="AlphaFoldDB" id="X1KZW9"/>
<accession>X1KZW9</accession>
<evidence type="ECO:0000313" key="1">
    <source>
        <dbReference type="EMBL" id="GAI12278.1"/>
    </source>
</evidence>
<dbReference type="InterPro" id="IPR011777">
    <property type="entry name" value="Geranylgeranyl_Rdtase_fam"/>
</dbReference>
<dbReference type="Pfam" id="PF12831">
    <property type="entry name" value="FAD_oxidored"/>
    <property type="match status" value="1"/>
</dbReference>
<dbReference type="SUPFAM" id="SSF51905">
    <property type="entry name" value="FAD/NAD(P)-binding domain"/>
    <property type="match status" value="1"/>
</dbReference>
<protein>
    <recommendedName>
        <fullName evidence="2">FAD/NAD(P)-binding domain-containing protein</fullName>
    </recommendedName>
</protein>
<dbReference type="InterPro" id="IPR036188">
    <property type="entry name" value="FAD/NAD-bd_sf"/>
</dbReference>
<sequence length="340" mass="37859">MYDVIVVGGGPIGGYTACQLADQGFEVSLFEEDDEVGKDVICTGVIGTEAFKQFNLPRTAILSRIKSIIFFSPSFLTFDYTPSDAFAYVVDRHIFDSKILELAREKGVEVHLGRQVRRIKINENLAEVEIGNGDSSQTVQTRILVLATGIKYQLHKSLGLRPPPAFLQGVQVETEVKDLSSTEIYLGSEVSPGSFAWVVPLNHQRARIGLLTEKRGTFYLNNFLKSRFKDRINEQDPKIFQKSIAHGPVQRSVSDRVLVVGEAAGQVKTTTGGGIYYGLLCSEIAAEVLKQSFHKGDLSFRQLVKYENLWRSKLGKELRVGKLARKIMAMEPRVTAIKTE</sequence>
<dbReference type="PANTHER" id="PTHR42685:SF22">
    <property type="entry name" value="CONDITIONED MEDIUM FACTOR RECEPTOR 1"/>
    <property type="match status" value="1"/>
</dbReference>
<dbReference type="PRINTS" id="PR00420">
    <property type="entry name" value="RNGMNOXGNASE"/>
</dbReference>
<name>X1KZW9_9ZZZZ</name>
<proteinExistence type="predicted"/>
<organism evidence="1">
    <name type="scientific">marine sediment metagenome</name>
    <dbReference type="NCBI Taxonomy" id="412755"/>
    <lineage>
        <taxon>unclassified sequences</taxon>
        <taxon>metagenomes</taxon>
        <taxon>ecological metagenomes</taxon>
    </lineage>
</organism>
<comment type="caution">
    <text evidence="1">The sequence shown here is derived from an EMBL/GenBank/DDBJ whole genome shotgun (WGS) entry which is preliminary data.</text>
</comment>
<gene>
    <name evidence="1" type="ORF">S06H3_15734</name>
</gene>
<dbReference type="Gene3D" id="3.50.50.60">
    <property type="entry name" value="FAD/NAD(P)-binding domain"/>
    <property type="match status" value="1"/>
</dbReference>
<evidence type="ECO:0008006" key="2">
    <source>
        <dbReference type="Google" id="ProtNLM"/>
    </source>
</evidence>
<dbReference type="InterPro" id="IPR050407">
    <property type="entry name" value="Geranylgeranyl_reductase"/>
</dbReference>
<reference evidence="1" key="1">
    <citation type="journal article" date="2014" name="Front. Microbiol.">
        <title>High frequency of phylogenetically diverse reductive dehalogenase-homologous genes in deep subseafloor sedimentary metagenomes.</title>
        <authorList>
            <person name="Kawai M."/>
            <person name="Futagami T."/>
            <person name="Toyoda A."/>
            <person name="Takaki Y."/>
            <person name="Nishi S."/>
            <person name="Hori S."/>
            <person name="Arai W."/>
            <person name="Tsubouchi T."/>
            <person name="Morono Y."/>
            <person name="Uchiyama I."/>
            <person name="Ito T."/>
            <person name="Fujiyama A."/>
            <person name="Inagaki F."/>
            <person name="Takami H."/>
        </authorList>
    </citation>
    <scope>NUCLEOTIDE SEQUENCE</scope>
    <source>
        <strain evidence="1">Expedition CK06-06</strain>
    </source>
</reference>
<dbReference type="EMBL" id="BARV01007754">
    <property type="protein sequence ID" value="GAI12278.1"/>
    <property type="molecule type" value="Genomic_DNA"/>
</dbReference>
<dbReference type="PANTHER" id="PTHR42685">
    <property type="entry name" value="GERANYLGERANYL DIPHOSPHATE REDUCTASE"/>
    <property type="match status" value="1"/>
</dbReference>